<evidence type="ECO:0000259" key="1">
    <source>
        <dbReference type="PROSITE" id="PS51186"/>
    </source>
</evidence>
<gene>
    <name evidence="2" type="ORF">SSIM_02005</name>
</gene>
<dbReference type="InterPro" id="IPR016181">
    <property type="entry name" value="Acyl_CoA_acyltransferase"/>
</dbReference>
<evidence type="ECO:0000313" key="2">
    <source>
        <dbReference type="EMBL" id="ERS94244.1"/>
    </source>
</evidence>
<comment type="caution">
    <text evidence="2">The sequence shown here is derived from an EMBL/GenBank/DDBJ whole genome shotgun (WGS) entry which is preliminary data.</text>
</comment>
<dbReference type="InterPro" id="IPR000182">
    <property type="entry name" value="GNAT_dom"/>
</dbReference>
<sequence length="287" mass="33641">MKAVKIEAVQDIQSFIHQADTSYCSYIYKLHEKNVSLTQSIEALKQDTGVYALIDESDKVRMLMGGFSYDTNHFKMVGPFINSNDQLDAQAFKSLFETLIADQPDQSHFNFSFDITDDYKSSLMKSIDAHYTFTDYYLSTDHTIETSPAAERQIIPYHKAFFAHFDRLHQKNFRREAMSASEIVNTLDENNHLFFFVSEGILKGYLYLQVKPDKNKAEIKYFSSHTDYRYEGIAFNLLSHAINFAFKYDDINKVYFKIRSKNDQLVDRFSELGFDIRSERKKFKYIK</sequence>
<feature type="domain" description="N-acetyltransferase" evidence="1">
    <location>
        <begin position="152"/>
        <end position="287"/>
    </location>
</feature>
<dbReference type="RefSeq" id="WP_023014978.1">
    <property type="nucleotide sequence ID" value="NZ_AXDY01000002.1"/>
</dbReference>
<proteinExistence type="predicted"/>
<reference evidence="2 3" key="1">
    <citation type="journal article" date="2013" name="Genome Announc.">
        <title>Draft Genome Sequence of Staphylococcus simulans UMC-CNS-990, Isolated from a Case of Chronic Bovine Mastitis.</title>
        <authorList>
            <person name="Calcutt M.J."/>
            <person name="Foecking M.F."/>
            <person name="Hsieh H.Y."/>
            <person name="Perry J."/>
            <person name="Stewart G.C."/>
            <person name="Middleton J.R."/>
        </authorList>
    </citation>
    <scope>NUCLEOTIDE SEQUENCE [LARGE SCALE GENOMIC DNA]</scope>
    <source>
        <strain evidence="2 3">UMC-CNS-990</strain>
    </source>
</reference>
<dbReference type="PANTHER" id="PTHR43415">
    <property type="entry name" value="SPERMIDINE N(1)-ACETYLTRANSFERASE"/>
    <property type="match status" value="1"/>
</dbReference>
<dbReference type="Gene3D" id="3.40.630.30">
    <property type="match status" value="1"/>
</dbReference>
<dbReference type="EMBL" id="AXDY01000002">
    <property type="protein sequence ID" value="ERS94244.1"/>
    <property type="molecule type" value="Genomic_DNA"/>
</dbReference>
<dbReference type="GeneID" id="77330957"/>
<keyword evidence="3" id="KW-1185">Reference proteome</keyword>
<dbReference type="Proteomes" id="UP000017131">
    <property type="component" value="Unassembled WGS sequence"/>
</dbReference>
<evidence type="ECO:0000313" key="3">
    <source>
        <dbReference type="Proteomes" id="UP000017131"/>
    </source>
</evidence>
<accession>A0ABN0PF60</accession>
<dbReference type="Pfam" id="PF00583">
    <property type="entry name" value="Acetyltransf_1"/>
    <property type="match status" value="1"/>
</dbReference>
<name>A0ABN0PF60_STASI</name>
<dbReference type="PANTHER" id="PTHR43415:SF6">
    <property type="entry name" value="SPERMIDINE N(1)-ACETYLTRANSFERASE"/>
    <property type="match status" value="1"/>
</dbReference>
<dbReference type="PROSITE" id="PS51186">
    <property type="entry name" value="GNAT"/>
    <property type="match status" value="1"/>
</dbReference>
<dbReference type="SUPFAM" id="SSF55729">
    <property type="entry name" value="Acyl-CoA N-acyltransferases (Nat)"/>
    <property type="match status" value="1"/>
</dbReference>
<organism evidence="2 3">
    <name type="scientific">Staphylococcus simulans UMC-CNS-990</name>
    <dbReference type="NCBI Taxonomy" id="1405498"/>
    <lineage>
        <taxon>Bacteria</taxon>
        <taxon>Bacillati</taxon>
        <taxon>Bacillota</taxon>
        <taxon>Bacilli</taxon>
        <taxon>Bacillales</taxon>
        <taxon>Staphylococcaceae</taxon>
        <taxon>Staphylococcus</taxon>
    </lineage>
</organism>
<protein>
    <recommendedName>
        <fullName evidence="1">N-acetyltransferase domain-containing protein</fullName>
    </recommendedName>
</protein>